<name>A0A1H7HJH0_HALLR</name>
<keyword evidence="5" id="KW-1185">Reference proteome</keyword>
<evidence type="ECO:0000313" key="3">
    <source>
        <dbReference type="EMBL" id="UVE49124.1"/>
    </source>
</evidence>
<protein>
    <submittedName>
        <fullName evidence="3">CbaC protein</fullName>
    </submittedName>
</protein>
<dbReference type="AlphaFoldDB" id="A0A1H7HJH0"/>
<accession>A0A1H7HJH0</accession>
<evidence type="ECO:0000313" key="5">
    <source>
        <dbReference type="Proteomes" id="UP001058330"/>
    </source>
</evidence>
<keyword evidence="1" id="KW-1133">Transmembrane helix</keyword>
<sequence>MRFTKAQALILIAFSIPVAIELRTVAGFFNYDLPLIGVVVIEFLFLALLFVLYGLYGEKSTPAAQ</sequence>
<keyword evidence="1" id="KW-0812">Transmembrane</keyword>
<evidence type="ECO:0000256" key="1">
    <source>
        <dbReference type="SAM" id="Phobius"/>
    </source>
</evidence>
<evidence type="ECO:0000313" key="2">
    <source>
        <dbReference type="EMBL" id="SEK49080.1"/>
    </source>
</evidence>
<dbReference type="GeneID" id="74529095"/>
<reference evidence="2 4" key="1">
    <citation type="submission" date="2016-10" db="EMBL/GenBank/DDBJ databases">
        <authorList>
            <person name="de Groot N.N."/>
        </authorList>
    </citation>
    <scope>NUCLEOTIDE SEQUENCE [LARGE SCALE GENOMIC DNA]</scope>
    <source>
        <strain evidence="2 4">CDM_5</strain>
    </source>
</reference>
<proteinExistence type="predicted"/>
<dbReference type="EMBL" id="FOAD01000001">
    <property type="protein sequence ID" value="SEK49080.1"/>
    <property type="molecule type" value="Genomic_DNA"/>
</dbReference>
<dbReference type="Proteomes" id="UP000183894">
    <property type="component" value="Unassembled WGS sequence"/>
</dbReference>
<keyword evidence="1" id="KW-0472">Membrane</keyword>
<dbReference type="RefSeq" id="WP_007538970.1">
    <property type="nucleotide sequence ID" value="NZ_CP078063.1"/>
</dbReference>
<feature type="transmembrane region" description="Helical" evidence="1">
    <location>
        <begin position="35"/>
        <end position="56"/>
    </location>
</feature>
<evidence type="ECO:0000313" key="4">
    <source>
        <dbReference type="Proteomes" id="UP000183894"/>
    </source>
</evidence>
<dbReference type="OrthoDB" id="270880at2157"/>
<dbReference type="EMBL" id="CP078063">
    <property type="protein sequence ID" value="UVE49124.1"/>
    <property type="molecule type" value="Genomic_DNA"/>
</dbReference>
<gene>
    <name evidence="3" type="ORF">KU306_09305</name>
    <name evidence="2" type="ORF">SAMN04488691_101574</name>
</gene>
<dbReference type="Proteomes" id="UP001058330">
    <property type="component" value="Chromosome"/>
</dbReference>
<organism evidence="2 4">
    <name type="scientific">Haloferax larsenii</name>
    <dbReference type="NCBI Taxonomy" id="302484"/>
    <lineage>
        <taxon>Archaea</taxon>
        <taxon>Methanobacteriati</taxon>
        <taxon>Methanobacteriota</taxon>
        <taxon>Stenosarchaea group</taxon>
        <taxon>Halobacteria</taxon>
        <taxon>Halobacteriales</taxon>
        <taxon>Haloferacaceae</taxon>
        <taxon>Haloferax</taxon>
    </lineage>
</organism>
<reference evidence="3" key="2">
    <citation type="submission" date="2021-07" db="EMBL/GenBank/DDBJ databases">
        <title>Studies on halocins as antimicrobial molecules from haloarchaea.</title>
        <authorList>
            <person name="Kumar S."/>
            <person name="Khare S.K."/>
        </authorList>
    </citation>
    <scope>NUCLEOTIDE SEQUENCE</scope>
    <source>
        <strain evidence="3">NCIM 5678</strain>
    </source>
</reference>